<organism evidence="2 3">
    <name type="scientific">Paracidovorax anthurii</name>
    <dbReference type="NCBI Taxonomy" id="78229"/>
    <lineage>
        <taxon>Bacteria</taxon>
        <taxon>Pseudomonadati</taxon>
        <taxon>Pseudomonadota</taxon>
        <taxon>Betaproteobacteria</taxon>
        <taxon>Burkholderiales</taxon>
        <taxon>Comamonadaceae</taxon>
        <taxon>Paracidovorax</taxon>
    </lineage>
</organism>
<feature type="transmembrane region" description="Helical" evidence="1">
    <location>
        <begin position="12"/>
        <end position="33"/>
    </location>
</feature>
<protein>
    <submittedName>
        <fullName evidence="2">Uncharacterized protein</fullName>
    </submittedName>
</protein>
<dbReference type="RefSeq" id="WP_111881423.1">
    <property type="nucleotide sequence ID" value="NZ_CBCSGC010000147.1"/>
</dbReference>
<sequence length="284" mass="32029">MDGIAAIKVSDIAMLGPLGLAMGLGAIFVWVILQTESWHMLRRRIWLLVHGKEEISDPGIREYVEEQNNLAAFHVFAGVHVATLSEARTLMEWCRARNVNLGALRMCGTYFDPETRRIKDRWLPPRWMGRSLGVLAMGIMVAGLLTAWAMTMPALMTLKKTGQSFFAKETELRKVFPLPPFSSPVLTAADCDKPRSEEARRMGFVESDIAIMCSLLKDPEFGAYRQKTMRDQWSALAIYAALLLFFAYRTAVLAVRVVCARKLLNRRVDPAMPAAQMELDFDSR</sequence>
<keyword evidence="1" id="KW-1133">Transmembrane helix</keyword>
<keyword evidence="1" id="KW-0472">Membrane</keyword>
<reference evidence="2 3" key="1">
    <citation type="submission" date="2018-06" db="EMBL/GenBank/DDBJ databases">
        <title>Genomic Encyclopedia of Archaeal and Bacterial Type Strains, Phase II (KMG-II): from individual species to whole genera.</title>
        <authorList>
            <person name="Goeker M."/>
        </authorList>
    </citation>
    <scope>NUCLEOTIDE SEQUENCE [LARGE SCALE GENOMIC DNA]</scope>
    <source>
        <strain evidence="2 3">CFPB 3232</strain>
    </source>
</reference>
<accession>A0A328YT58</accession>
<dbReference type="AlphaFoldDB" id="A0A328YT58"/>
<comment type="caution">
    <text evidence="2">The sequence shown here is derived from an EMBL/GenBank/DDBJ whole genome shotgun (WGS) entry which is preliminary data.</text>
</comment>
<dbReference type="InterPro" id="IPR046188">
    <property type="entry name" value="DUF6216"/>
</dbReference>
<feature type="transmembrane region" description="Helical" evidence="1">
    <location>
        <begin position="127"/>
        <end position="150"/>
    </location>
</feature>
<keyword evidence="3" id="KW-1185">Reference proteome</keyword>
<gene>
    <name evidence="2" type="ORF">AX018_105827</name>
</gene>
<dbReference type="Proteomes" id="UP000248856">
    <property type="component" value="Unassembled WGS sequence"/>
</dbReference>
<dbReference type="EMBL" id="QLTA01000058">
    <property type="protein sequence ID" value="RAR75985.1"/>
    <property type="molecule type" value="Genomic_DNA"/>
</dbReference>
<evidence type="ECO:0000256" key="1">
    <source>
        <dbReference type="SAM" id="Phobius"/>
    </source>
</evidence>
<dbReference type="OrthoDB" id="8850090at2"/>
<evidence type="ECO:0000313" key="3">
    <source>
        <dbReference type="Proteomes" id="UP000248856"/>
    </source>
</evidence>
<keyword evidence="1" id="KW-0812">Transmembrane</keyword>
<evidence type="ECO:0000313" key="2">
    <source>
        <dbReference type="EMBL" id="RAR75985.1"/>
    </source>
</evidence>
<proteinExistence type="predicted"/>
<dbReference type="Pfam" id="PF19723">
    <property type="entry name" value="DUF6216"/>
    <property type="match status" value="1"/>
</dbReference>
<name>A0A328YT58_9BURK</name>
<feature type="transmembrane region" description="Helical" evidence="1">
    <location>
        <begin position="236"/>
        <end position="259"/>
    </location>
</feature>